<evidence type="ECO:0000259" key="5">
    <source>
        <dbReference type="SMART" id="SM00849"/>
    </source>
</evidence>
<dbReference type="AlphaFoldDB" id="F6EG79"/>
<dbReference type="Gene3D" id="3.60.15.10">
    <property type="entry name" value="Ribonuclease Z/Hydroxyacylglutathione hydrolase-like"/>
    <property type="match status" value="1"/>
</dbReference>
<name>F6EG79_HOYSD</name>
<dbReference type="eggNOG" id="COG0491">
    <property type="taxonomic scope" value="Bacteria"/>
</dbReference>
<keyword evidence="7" id="KW-1185">Reference proteome</keyword>
<dbReference type="PANTHER" id="PTHR42978:SF3">
    <property type="entry name" value="BLR3078 PROTEIN"/>
    <property type="match status" value="1"/>
</dbReference>
<dbReference type="InterPro" id="IPR001279">
    <property type="entry name" value="Metallo-B-lactamas"/>
</dbReference>
<dbReference type="InterPro" id="IPR051013">
    <property type="entry name" value="MBL_superfamily_lactonases"/>
</dbReference>
<sequence>MRVHHLNCGTFAPLGMRKKFVTHCLLIETETSGLVLVDSGLGRADVTEPKTTMRFPISYTLRPQLAIDETAVSQVEKLGYSAKDVRHILLTHLDFDHAGGLRDFPEANVHISAAELRAARNPSSVIERRRYSRATFDHKPRWVEHSEFGTRWFGFDAVRDIPGLPEQILYVPLEGHTRGHCGVAINTAPQGPARWLLHAGDSYYSHTEIGTPPSHPRVFAAMESVLQTSKSARLNNLARLREVARYDAVDVICAHDPADLARYSAR</sequence>
<dbReference type="CDD" id="cd07742">
    <property type="entry name" value="metallo-hydrolase-like_MBL-fold"/>
    <property type="match status" value="1"/>
</dbReference>
<dbReference type="RefSeq" id="WP_013806153.1">
    <property type="nucleotide sequence ID" value="NC_015564.1"/>
</dbReference>
<dbReference type="Proteomes" id="UP000009235">
    <property type="component" value="Chromosome"/>
</dbReference>
<dbReference type="PANTHER" id="PTHR42978">
    <property type="entry name" value="QUORUM-QUENCHING LACTONASE YTNP-RELATED-RELATED"/>
    <property type="match status" value="1"/>
</dbReference>
<dbReference type="SMART" id="SM00849">
    <property type="entry name" value="Lactamase_B"/>
    <property type="match status" value="1"/>
</dbReference>
<reference evidence="6 7" key="1">
    <citation type="journal article" date="2011" name="J. Bacteriol.">
        <title>Complete genome sequence of Amycolicicoccus subflavus DQS3-9A1T, an actinomycete isolated from crude oil-polluted soil.</title>
        <authorList>
            <person name="Cai M."/>
            <person name="Chen W.M."/>
            <person name="Nie Y."/>
            <person name="Chi C.Q."/>
            <person name="Wang Y.N."/>
            <person name="Tang Y.Q."/>
            <person name="Li G.Y."/>
            <person name="Wu X.L."/>
        </authorList>
    </citation>
    <scope>NUCLEOTIDE SEQUENCE [LARGE SCALE GENOMIC DNA]</scope>
    <source>
        <strain evidence="7">DSM 45089 / DQS3-9A1</strain>
    </source>
</reference>
<keyword evidence="4" id="KW-0862">Zinc</keyword>
<comment type="similarity">
    <text evidence="1">Belongs to the metallo-beta-lactamase superfamily.</text>
</comment>
<proteinExistence type="inferred from homology"/>
<dbReference type="EMBL" id="CP002786">
    <property type="protein sequence ID" value="AEF39804.1"/>
    <property type="molecule type" value="Genomic_DNA"/>
</dbReference>
<dbReference type="STRING" id="443218.AS9A_1352"/>
<gene>
    <name evidence="6" type="ordered locus">AS9A_1352</name>
</gene>
<evidence type="ECO:0000313" key="6">
    <source>
        <dbReference type="EMBL" id="AEF39804.1"/>
    </source>
</evidence>
<dbReference type="GO" id="GO:0046872">
    <property type="term" value="F:metal ion binding"/>
    <property type="evidence" value="ECO:0007669"/>
    <property type="project" value="UniProtKB-KW"/>
</dbReference>
<dbReference type="Pfam" id="PF00753">
    <property type="entry name" value="Lactamase_B"/>
    <property type="match status" value="1"/>
</dbReference>
<organism evidence="6 7">
    <name type="scientific">Hoyosella subflava (strain DSM 45089 / JCM 17490 / NBRC 109087 / DQS3-9A1)</name>
    <name type="common">Amycolicicoccus subflavus</name>
    <dbReference type="NCBI Taxonomy" id="443218"/>
    <lineage>
        <taxon>Bacteria</taxon>
        <taxon>Bacillati</taxon>
        <taxon>Actinomycetota</taxon>
        <taxon>Actinomycetes</taxon>
        <taxon>Mycobacteriales</taxon>
        <taxon>Hoyosellaceae</taxon>
        <taxon>Hoyosella</taxon>
    </lineage>
</organism>
<dbReference type="SUPFAM" id="SSF56281">
    <property type="entry name" value="Metallo-hydrolase/oxidoreductase"/>
    <property type="match status" value="1"/>
</dbReference>
<dbReference type="GO" id="GO:0016787">
    <property type="term" value="F:hydrolase activity"/>
    <property type="evidence" value="ECO:0007669"/>
    <property type="project" value="UniProtKB-KW"/>
</dbReference>
<dbReference type="OrthoDB" id="3196337at2"/>
<accession>F6EG79</accession>
<protein>
    <submittedName>
        <fullName evidence="6">Beta-lactamase class B</fullName>
    </submittedName>
</protein>
<keyword evidence="3" id="KW-0378">Hydrolase</keyword>
<dbReference type="KEGG" id="asd:AS9A_1352"/>
<evidence type="ECO:0000256" key="2">
    <source>
        <dbReference type="ARBA" id="ARBA00022723"/>
    </source>
</evidence>
<evidence type="ECO:0000256" key="3">
    <source>
        <dbReference type="ARBA" id="ARBA00022801"/>
    </source>
</evidence>
<evidence type="ECO:0000256" key="4">
    <source>
        <dbReference type="ARBA" id="ARBA00022833"/>
    </source>
</evidence>
<evidence type="ECO:0000256" key="1">
    <source>
        <dbReference type="ARBA" id="ARBA00007749"/>
    </source>
</evidence>
<keyword evidence="2" id="KW-0479">Metal-binding</keyword>
<evidence type="ECO:0000313" key="7">
    <source>
        <dbReference type="Proteomes" id="UP000009235"/>
    </source>
</evidence>
<dbReference type="HOGENOM" id="CLU_030571_3_0_11"/>
<feature type="domain" description="Metallo-beta-lactamase" evidence="5">
    <location>
        <begin position="21"/>
        <end position="255"/>
    </location>
</feature>
<dbReference type="InterPro" id="IPR036866">
    <property type="entry name" value="RibonucZ/Hydroxyglut_hydro"/>
</dbReference>